<evidence type="ECO:0000256" key="9">
    <source>
        <dbReference type="SAM" id="Phobius"/>
    </source>
</evidence>
<dbReference type="GO" id="GO:0007030">
    <property type="term" value="P:Golgi organization"/>
    <property type="evidence" value="ECO:0000318"/>
    <property type="project" value="GO_Central"/>
</dbReference>
<dbReference type="GO" id="GO:0030134">
    <property type="term" value="C:COPII-coated ER to Golgi transport vesicle"/>
    <property type="evidence" value="ECO:0000318"/>
    <property type="project" value="GO_Central"/>
</dbReference>
<keyword evidence="4 10" id="KW-0732">Signal</keyword>
<keyword evidence="6 9" id="KW-0472">Membrane</keyword>
<feature type="signal peptide" evidence="10">
    <location>
        <begin position="1"/>
        <end position="26"/>
    </location>
</feature>
<evidence type="ECO:0000256" key="7">
    <source>
        <dbReference type="ARBA" id="ARBA00037847"/>
    </source>
</evidence>
<evidence type="ECO:0000256" key="3">
    <source>
        <dbReference type="ARBA" id="ARBA00022692"/>
    </source>
</evidence>
<gene>
    <name evidence="12" type="ORF">MONBRDRAFT_29319</name>
</gene>
<dbReference type="Pfam" id="PF01105">
    <property type="entry name" value="EMP24_GP25L"/>
    <property type="match status" value="1"/>
</dbReference>
<dbReference type="SUPFAM" id="SSF101576">
    <property type="entry name" value="Supernatant protein factor (SPF), C-terminal domain"/>
    <property type="match status" value="1"/>
</dbReference>
<dbReference type="InterPro" id="IPR036598">
    <property type="entry name" value="GOLD_dom_sf"/>
</dbReference>
<dbReference type="FunCoup" id="A9VAR7">
    <property type="interactions" value="1242"/>
</dbReference>
<dbReference type="PANTHER" id="PTHR22811">
    <property type="entry name" value="TRANSMEMBRANE EMP24 DOMAIN-CONTAINING PROTEIN"/>
    <property type="match status" value="1"/>
</dbReference>
<feature type="transmembrane region" description="Helical" evidence="9">
    <location>
        <begin position="182"/>
        <end position="202"/>
    </location>
</feature>
<dbReference type="RefSeq" id="XP_001749833.1">
    <property type="nucleotide sequence ID" value="XM_001749781.1"/>
</dbReference>
<dbReference type="GO" id="GO:0005783">
    <property type="term" value="C:endoplasmic reticulum"/>
    <property type="evidence" value="ECO:0000318"/>
    <property type="project" value="GO_Central"/>
</dbReference>
<keyword evidence="3 8" id="KW-0812">Transmembrane</keyword>
<evidence type="ECO:0000313" key="13">
    <source>
        <dbReference type="Proteomes" id="UP000001357"/>
    </source>
</evidence>
<dbReference type="GO" id="GO:0016020">
    <property type="term" value="C:membrane"/>
    <property type="evidence" value="ECO:0007669"/>
    <property type="project" value="UniProtKB-SubCell"/>
</dbReference>
<dbReference type="PROSITE" id="PS50866">
    <property type="entry name" value="GOLD"/>
    <property type="match status" value="1"/>
</dbReference>
<evidence type="ECO:0000256" key="4">
    <source>
        <dbReference type="ARBA" id="ARBA00022729"/>
    </source>
</evidence>
<dbReference type="OMA" id="NAEDCFY"/>
<proteinExistence type="inferred from homology"/>
<evidence type="ECO:0000313" key="12">
    <source>
        <dbReference type="EMBL" id="EDQ85422.1"/>
    </source>
</evidence>
<dbReference type="EMBL" id="CH991574">
    <property type="protein sequence ID" value="EDQ85422.1"/>
    <property type="molecule type" value="Genomic_DNA"/>
</dbReference>
<evidence type="ECO:0000256" key="8">
    <source>
        <dbReference type="RuleBase" id="RU003827"/>
    </source>
</evidence>
<protein>
    <recommendedName>
        <fullName evidence="11">GOLD domain-containing protein</fullName>
    </recommendedName>
</protein>
<feature type="domain" description="GOLD" evidence="11">
    <location>
        <begin position="39"/>
        <end position="120"/>
    </location>
</feature>
<sequence>MVVERHTRLAAAALLVLSALYVPAWAGSELTFDMSPHQEQCFYEQVERGVSVSVDFQVVYGGRLDIDVEVREGQNIIWSQQRAQSGDHTFTATRTGEHAFCFSNKFSTVAHKTVYIDVVVGDDEPVLDQDGLKHQTALTQLETSLVNIHDSLKRVSAVQSHLRLREASHRHTADFMNERVQWVSASELLVLVGVAIFQVFYLRSLFTNKPDR</sequence>
<evidence type="ECO:0000256" key="1">
    <source>
        <dbReference type="ARBA" id="ARBA00004479"/>
    </source>
</evidence>
<evidence type="ECO:0000256" key="6">
    <source>
        <dbReference type="ARBA" id="ARBA00023136"/>
    </source>
</evidence>
<dbReference type="AlphaFoldDB" id="A9VAR7"/>
<dbReference type="KEGG" id="mbr:MONBRDRAFT_29319"/>
<dbReference type="STRING" id="81824.A9VAR7"/>
<dbReference type="Proteomes" id="UP000001357">
    <property type="component" value="Unassembled WGS sequence"/>
</dbReference>
<feature type="chain" id="PRO_5002743042" description="GOLD domain-containing protein" evidence="10">
    <location>
        <begin position="27"/>
        <end position="212"/>
    </location>
</feature>
<evidence type="ECO:0000256" key="10">
    <source>
        <dbReference type="SAM" id="SignalP"/>
    </source>
</evidence>
<reference evidence="12 13" key="1">
    <citation type="journal article" date="2008" name="Nature">
        <title>The genome of the choanoflagellate Monosiga brevicollis and the origin of metazoans.</title>
        <authorList>
            <consortium name="JGI Sequencing"/>
            <person name="King N."/>
            <person name="Westbrook M.J."/>
            <person name="Young S.L."/>
            <person name="Kuo A."/>
            <person name="Abedin M."/>
            <person name="Chapman J."/>
            <person name="Fairclough S."/>
            <person name="Hellsten U."/>
            <person name="Isogai Y."/>
            <person name="Letunic I."/>
            <person name="Marr M."/>
            <person name="Pincus D."/>
            <person name="Putnam N."/>
            <person name="Rokas A."/>
            <person name="Wright K.J."/>
            <person name="Zuzow R."/>
            <person name="Dirks W."/>
            <person name="Good M."/>
            <person name="Goodstein D."/>
            <person name="Lemons D."/>
            <person name="Li W."/>
            <person name="Lyons J.B."/>
            <person name="Morris A."/>
            <person name="Nichols S."/>
            <person name="Richter D.J."/>
            <person name="Salamov A."/>
            <person name="Bork P."/>
            <person name="Lim W.A."/>
            <person name="Manning G."/>
            <person name="Miller W.T."/>
            <person name="McGinnis W."/>
            <person name="Shapiro H."/>
            <person name="Tjian R."/>
            <person name="Grigoriev I.V."/>
            <person name="Rokhsar D."/>
        </authorList>
    </citation>
    <scope>NUCLEOTIDE SEQUENCE [LARGE SCALE GENOMIC DNA]</scope>
    <source>
        <strain evidence="13">MX1 / ATCC 50154</strain>
    </source>
</reference>
<dbReference type="InterPro" id="IPR009038">
    <property type="entry name" value="GOLD_dom"/>
</dbReference>
<dbReference type="InterPro" id="IPR015720">
    <property type="entry name" value="Emp24-like"/>
</dbReference>
<dbReference type="eggNOG" id="KOG1693">
    <property type="taxonomic scope" value="Eukaryota"/>
</dbReference>
<dbReference type="GO" id="GO:0006888">
    <property type="term" value="P:endoplasmic reticulum to Golgi vesicle-mediated transport"/>
    <property type="evidence" value="ECO:0000318"/>
    <property type="project" value="GO_Central"/>
</dbReference>
<dbReference type="SMART" id="SM01190">
    <property type="entry name" value="EMP24_GP25L"/>
    <property type="match status" value="1"/>
</dbReference>
<accession>A9VAR7</accession>
<dbReference type="GO" id="GO:0005793">
    <property type="term" value="C:endoplasmic reticulum-Golgi intermediate compartment"/>
    <property type="evidence" value="ECO:0000318"/>
    <property type="project" value="GO_Central"/>
</dbReference>
<name>A9VAR7_MONBE</name>
<comment type="similarity">
    <text evidence="2 8">Belongs to the EMP24/GP25L family.</text>
</comment>
<keyword evidence="13" id="KW-1185">Reference proteome</keyword>
<evidence type="ECO:0000256" key="5">
    <source>
        <dbReference type="ARBA" id="ARBA00022989"/>
    </source>
</evidence>
<evidence type="ECO:0000259" key="11">
    <source>
        <dbReference type="PROSITE" id="PS50866"/>
    </source>
</evidence>
<keyword evidence="5 9" id="KW-1133">Transmembrane helix</keyword>
<dbReference type="InParanoid" id="A9VAR7"/>
<dbReference type="GO" id="GO:0006886">
    <property type="term" value="P:intracellular protein transport"/>
    <property type="evidence" value="ECO:0000318"/>
    <property type="project" value="GO_Central"/>
</dbReference>
<organism evidence="12 13">
    <name type="scientific">Monosiga brevicollis</name>
    <name type="common">Choanoflagellate</name>
    <dbReference type="NCBI Taxonomy" id="81824"/>
    <lineage>
        <taxon>Eukaryota</taxon>
        <taxon>Choanoflagellata</taxon>
        <taxon>Craspedida</taxon>
        <taxon>Salpingoecidae</taxon>
        <taxon>Monosiga</taxon>
    </lineage>
</organism>
<dbReference type="GeneID" id="5895038"/>
<evidence type="ECO:0000256" key="2">
    <source>
        <dbReference type="ARBA" id="ARBA00007104"/>
    </source>
</evidence>
<dbReference type="GO" id="GO:0005794">
    <property type="term" value="C:Golgi apparatus"/>
    <property type="evidence" value="ECO:0000318"/>
    <property type="project" value="GO_Central"/>
</dbReference>
<comment type="subcellular location">
    <subcellularLocation>
        <location evidence="7">Endomembrane system</location>
        <topology evidence="7">Single-pass membrane protein</topology>
    </subcellularLocation>
    <subcellularLocation>
        <location evidence="1 8">Membrane</location>
        <topology evidence="1 8">Single-pass type I membrane protein</topology>
    </subcellularLocation>
</comment>